<dbReference type="PANTHER" id="PTHR30269">
    <property type="entry name" value="TRANSMEMBRANE PROTEIN YFCA"/>
    <property type="match status" value="1"/>
</dbReference>
<keyword evidence="7 8" id="KW-0472">Membrane</keyword>
<dbReference type="RefSeq" id="WP_182109758.1">
    <property type="nucleotide sequence ID" value="NZ_JACFYF010000011.1"/>
</dbReference>
<dbReference type="GO" id="GO:0005886">
    <property type="term" value="C:plasma membrane"/>
    <property type="evidence" value="ECO:0007669"/>
    <property type="project" value="UniProtKB-SubCell"/>
</dbReference>
<protein>
    <recommendedName>
        <fullName evidence="8">Probable membrane transporter protein</fullName>
    </recommendedName>
</protein>
<evidence type="ECO:0000256" key="6">
    <source>
        <dbReference type="ARBA" id="ARBA00022989"/>
    </source>
</evidence>
<sequence length="246" mass="26082">MDWWLLVVAGIIGGVLNSVAGGGSFITFPALLFVGIPPIGANATNTFAVSAGYLSGAYGFRQDIAKQPEVVLPIVLLSLVGGGCGAFLLLNISEQFFYQTIPWLLLFATILFVAGEKLSRKLPQTQHAAVFLGGVLLFVSAYGGFFNAGLGIVVLSYLVLAKYSDINQMNGLKLLVSSCVSLSAIAIFLSQGVIAWLPGLAVLVGSVIGGYVAARVSRQINPIYVRHFVTLSSIAMTMYFFIDVYG</sequence>
<accession>A0A7W2IUM5</accession>
<dbReference type="Pfam" id="PF01925">
    <property type="entry name" value="TauE"/>
    <property type="match status" value="1"/>
</dbReference>
<evidence type="ECO:0000313" key="9">
    <source>
        <dbReference type="EMBL" id="MBA5763746.1"/>
    </source>
</evidence>
<feature type="transmembrane region" description="Helical" evidence="8">
    <location>
        <begin position="135"/>
        <end position="160"/>
    </location>
</feature>
<evidence type="ECO:0000256" key="8">
    <source>
        <dbReference type="RuleBase" id="RU363041"/>
    </source>
</evidence>
<reference evidence="9 10" key="1">
    <citation type="submission" date="2020-07" db="EMBL/GenBank/DDBJ databases">
        <title>Vibrio marinisediminis sp. nov., isolated from marine sediment.</title>
        <authorList>
            <person name="Ji X."/>
        </authorList>
    </citation>
    <scope>NUCLEOTIDE SEQUENCE [LARGE SCALE GENOMIC DNA]</scope>
    <source>
        <strain evidence="9 10">404</strain>
    </source>
</reference>
<feature type="transmembrane region" description="Helical" evidence="8">
    <location>
        <begin position="195"/>
        <end position="214"/>
    </location>
</feature>
<evidence type="ECO:0000256" key="4">
    <source>
        <dbReference type="ARBA" id="ARBA00022475"/>
    </source>
</evidence>
<evidence type="ECO:0000256" key="7">
    <source>
        <dbReference type="ARBA" id="ARBA00023136"/>
    </source>
</evidence>
<evidence type="ECO:0000256" key="1">
    <source>
        <dbReference type="ARBA" id="ARBA00004651"/>
    </source>
</evidence>
<keyword evidence="3" id="KW-0813">Transport</keyword>
<name>A0A7W2IUM5_9VIBR</name>
<organism evidence="9 10">
    <name type="scientific">Vibrio marinisediminis</name>
    <dbReference type="NCBI Taxonomy" id="2758441"/>
    <lineage>
        <taxon>Bacteria</taxon>
        <taxon>Pseudomonadati</taxon>
        <taxon>Pseudomonadota</taxon>
        <taxon>Gammaproteobacteria</taxon>
        <taxon>Vibrionales</taxon>
        <taxon>Vibrionaceae</taxon>
        <taxon>Vibrio</taxon>
    </lineage>
</organism>
<keyword evidence="10" id="KW-1185">Reference proteome</keyword>
<evidence type="ECO:0000256" key="5">
    <source>
        <dbReference type="ARBA" id="ARBA00022692"/>
    </source>
</evidence>
<dbReference type="InterPro" id="IPR002781">
    <property type="entry name" value="TM_pro_TauE-like"/>
</dbReference>
<feature type="transmembrane region" description="Helical" evidence="8">
    <location>
        <begin position="172"/>
        <end position="189"/>
    </location>
</feature>
<feature type="transmembrane region" description="Helical" evidence="8">
    <location>
        <begin position="96"/>
        <end position="115"/>
    </location>
</feature>
<dbReference type="Proteomes" id="UP000571701">
    <property type="component" value="Unassembled WGS sequence"/>
</dbReference>
<keyword evidence="4 8" id="KW-1003">Cell membrane</keyword>
<comment type="similarity">
    <text evidence="2 8">Belongs to the 4-toluene sulfonate uptake permease (TSUP) (TC 2.A.102) family.</text>
</comment>
<feature type="transmembrane region" description="Helical" evidence="8">
    <location>
        <begin position="70"/>
        <end position="89"/>
    </location>
</feature>
<keyword evidence="5 8" id="KW-0812">Transmembrane</keyword>
<proteinExistence type="inferred from homology"/>
<dbReference type="InterPro" id="IPR052017">
    <property type="entry name" value="TSUP"/>
</dbReference>
<comment type="subcellular location">
    <subcellularLocation>
        <location evidence="1 8">Cell membrane</location>
        <topology evidence="1 8">Multi-pass membrane protein</topology>
    </subcellularLocation>
</comment>
<dbReference type="PANTHER" id="PTHR30269:SF0">
    <property type="entry name" value="MEMBRANE TRANSPORTER PROTEIN YFCA-RELATED"/>
    <property type="match status" value="1"/>
</dbReference>
<feature type="transmembrane region" description="Helical" evidence="8">
    <location>
        <begin position="223"/>
        <end position="242"/>
    </location>
</feature>
<dbReference type="AlphaFoldDB" id="A0A7W2IUM5"/>
<evidence type="ECO:0000256" key="3">
    <source>
        <dbReference type="ARBA" id="ARBA00022448"/>
    </source>
</evidence>
<evidence type="ECO:0000313" key="10">
    <source>
        <dbReference type="Proteomes" id="UP000571701"/>
    </source>
</evidence>
<comment type="caution">
    <text evidence="9">The sequence shown here is derived from an EMBL/GenBank/DDBJ whole genome shotgun (WGS) entry which is preliminary data.</text>
</comment>
<dbReference type="EMBL" id="JACFYF010000011">
    <property type="protein sequence ID" value="MBA5763746.1"/>
    <property type="molecule type" value="Genomic_DNA"/>
</dbReference>
<keyword evidence="6 8" id="KW-1133">Transmembrane helix</keyword>
<gene>
    <name evidence="9" type="ORF">H2O73_15385</name>
</gene>
<evidence type="ECO:0000256" key="2">
    <source>
        <dbReference type="ARBA" id="ARBA00009142"/>
    </source>
</evidence>